<dbReference type="SUPFAM" id="SSF55620">
    <property type="entry name" value="Tetrahydrobiopterin biosynthesis enzymes-like"/>
    <property type="match status" value="1"/>
</dbReference>
<dbReference type="GO" id="GO:0046872">
    <property type="term" value="F:metal ion binding"/>
    <property type="evidence" value="ECO:0007669"/>
    <property type="project" value="UniProtKB-KW"/>
</dbReference>
<evidence type="ECO:0000256" key="3">
    <source>
        <dbReference type="ARBA" id="ARBA00009164"/>
    </source>
</evidence>
<dbReference type="AlphaFoldDB" id="A0AAV5WD85"/>
<gene>
    <name evidence="9" type="ORF">PFISCL1PPCAC_19991</name>
</gene>
<proteinExistence type="inferred from homology"/>
<keyword evidence="7" id="KW-0783">Tetrahydrobiopterin biosynthesis</keyword>
<dbReference type="PANTHER" id="PTHR12589:SF7">
    <property type="entry name" value="6-PYRUVOYL TETRAHYDROBIOPTERIN SYNTHASE"/>
    <property type="match status" value="1"/>
</dbReference>
<dbReference type="InterPro" id="IPR022470">
    <property type="entry name" value="PTPS_Cys_AS"/>
</dbReference>
<dbReference type="InterPro" id="IPR007115">
    <property type="entry name" value="6-PTP_synth/QueD"/>
</dbReference>
<dbReference type="Pfam" id="PF01242">
    <property type="entry name" value="PTPS"/>
    <property type="match status" value="1"/>
</dbReference>
<keyword evidence="8" id="KW-0456">Lyase</keyword>
<dbReference type="Gene3D" id="3.30.479.10">
    <property type="entry name" value="6-pyruvoyl tetrahydropterin synthase/QueD"/>
    <property type="match status" value="1"/>
</dbReference>
<dbReference type="PROSITE" id="PS00987">
    <property type="entry name" value="PTPS_1"/>
    <property type="match status" value="1"/>
</dbReference>
<dbReference type="GO" id="GO:0005739">
    <property type="term" value="C:mitochondrion"/>
    <property type="evidence" value="ECO:0007669"/>
    <property type="project" value="TreeGrafter"/>
</dbReference>
<comment type="similarity">
    <text evidence="3">Belongs to the PTPS family.</text>
</comment>
<name>A0AAV5WD85_9BILA</name>
<evidence type="ECO:0000256" key="7">
    <source>
        <dbReference type="ARBA" id="ARBA00023007"/>
    </source>
</evidence>
<reference evidence="9" key="1">
    <citation type="submission" date="2023-10" db="EMBL/GenBank/DDBJ databases">
        <title>Genome assembly of Pristionchus species.</title>
        <authorList>
            <person name="Yoshida K."/>
            <person name="Sommer R.J."/>
        </authorList>
    </citation>
    <scope>NUCLEOTIDE SEQUENCE</scope>
    <source>
        <strain evidence="9">RS5133</strain>
    </source>
</reference>
<dbReference type="EC" id="4.2.3.12" evidence="4"/>
<evidence type="ECO:0000256" key="1">
    <source>
        <dbReference type="ARBA" id="ARBA00001947"/>
    </source>
</evidence>
<dbReference type="GO" id="GO:0003874">
    <property type="term" value="F:6-pyruvoyltetrahydropterin synthase activity"/>
    <property type="evidence" value="ECO:0007669"/>
    <property type="project" value="UniProtKB-EC"/>
</dbReference>
<organism evidence="9 10">
    <name type="scientific">Pristionchus fissidentatus</name>
    <dbReference type="NCBI Taxonomy" id="1538716"/>
    <lineage>
        <taxon>Eukaryota</taxon>
        <taxon>Metazoa</taxon>
        <taxon>Ecdysozoa</taxon>
        <taxon>Nematoda</taxon>
        <taxon>Chromadorea</taxon>
        <taxon>Rhabditida</taxon>
        <taxon>Rhabditina</taxon>
        <taxon>Diplogasteromorpha</taxon>
        <taxon>Diplogasteroidea</taxon>
        <taxon>Neodiplogasteridae</taxon>
        <taxon>Pristionchus</taxon>
    </lineage>
</organism>
<comment type="cofactor">
    <cofactor evidence="1">
        <name>Zn(2+)</name>
        <dbReference type="ChEBI" id="CHEBI:29105"/>
    </cofactor>
</comment>
<dbReference type="PANTHER" id="PTHR12589">
    <property type="entry name" value="PYRUVOYL TETRAHYDROBIOPTERIN SYNTHASE"/>
    <property type="match status" value="1"/>
</dbReference>
<keyword evidence="10" id="KW-1185">Reference proteome</keyword>
<evidence type="ECO:0000313" key="9">
    <source>
        <dbReference type="EMBL" id="GMT28694.1"/>
    </source>
</evidence>
<dbReference type="GO" id="GO:0006729">
    <property type="term" value="P:tetrahydrobiopterin biosynthetic process"/>
    <property type="evidence" value="ECO:0007669"/>
    <property type="project" value="UniProtKB-KW"/>
</dbReference>
<accession>A0AAV5WD85</accession>
<evidence type="ECO:0000256" key="4">
    <source>
        <dbReference type="ARBA" id="ARBA00013100"/>
    </source>
</evidence>
<dbReference type="InterPro" id="IPR038418">
    <property type="entry name" value="6-PTP_synth/QueD_sf"/>
</dbReference>
<protein>
    <recommendedName>
        <fullName evidence="4">6-pyruvoyltetrahydropterin synthase</fullName>
        <ecNumber evidence="4">4.2.3.12</ecNumber>
    </recommendedName>
</protein>
<sequence>MAFTMERRETFSSAHRLHSAAMSDEDNAKIYGKCNNANGHGHNYVWRVVLKGDIDSKTGMLYDLGALKREMADVLEMVDHKHLDKDVDYFRTVTESMGQMLTYVFYMFILASIHMDQQKASVVGKGAFHIREPCEIPVRIYQNQIGKTSTSKGVYSA</sequence>
<evidence type="ECO:0000256" key="2">
    <source>
        <dbReference type="ARBA" id="ARBA00005126"/>
    </source>
</evidence>
<dbReference type="Proteomes" id="UP001432322">
    <property type="component" value="Unassembled WGS sequence"/>
</dbReference>
<comment type="pathway">
    <text evidence="2">Cofactor biosynthesis; tetrahydrobiopterin biosynthesis; tetrahydrobiopterin from 7,8-dihydroneopterin triphosphate: step 1/3.</text>
</comment>
<evidence type="ECO:0000313" key="10">
    <source>
        <dbReference type="Proteomes" id="UP001432322"/>
    </source>
</evidence>
<evidence type="ECO:0000256" key="8">
    <source>
        <dbReference type="ARBA" id="ARBA00023239"/>
    </source>
</evidence>
<dbReference type="EMBL" id="BTSY01000005">
    <property type="protein sequence ID" value="GMT28694.1"/>
    <property type="molecule type" value="Genomic_DNA"/>
</dbReference>
<evidence type="ECO:0000256" key="5">
    <source>
        <dbReference type="ARBA" id="ARBA00022723"/>
    </source>
</evidence>
<keyword evidence="5" id="KW-0479">Metal-binding</keyword>
<keyword evidence="6" id="KW-0862">Zinc</keyword>
<dbReference type="FunFam" id="3.30.479.10:FF:000003">
    <property type="entry name" value="6-pyruvoyl tetrahydrobiopterin synthase"/>
    <property type="match status" value="1"/>
</dbReference>
<comment type="caution">
    <text evidence="9">The sequence shown here is derived from an EMBL/GenBank/DDBJ whole genome shotgun (WGS) entry which is preliminary data.</text>
</comment>
<evidence type="ECO:0000256" key="6">
    <source>
        <dbReference type="ARBA" id="ARBA00022833"/>
    </source>
</evidence>